<dbReference type="AlphaFoldDB" id="A0A0C2FL02"/>
<keyword evidence="3" id="KW-1185">Reference proteome</keyword>
<dbReference type="Proteomes" id="UP000054047">
    <property type="component" value="Unassembled WGS sequence"/>
</dbReference>
<feature type="region of interest" description="Disordered" evidence="1">
    <location>
        <begin position="46"/>
        <end position="67"/>
    </location>
</feature>
<evidence type="ECO:0000313" key="2">
    <source>
        <dbReference type="EMBL" id="KIH45541.1"/>
    </source>
</evidence>
<protein>
    <submittedName>
        <fullName evidence="2">Uncharacterized protein</fullName>
    </submittedName>
</protein>
<sequence length="67" mass="7260">MELLMVPYAACRFCRGPNRRRSPNLSLIVECECVCAVFCADEILSVGGGGGGASPSARRAETRSRRR</sequence>
<proteinExistence type="predicted"/>
<accession>A0A0C2FL02</accession>
<evidence type="ECO:0000256" key="1">
    <source>
        <dbReference type="SAM" id="MobiDB-lite"/>
    </source>
</evidence>
<feature type="compositionally biased region" description="Basic and acidic residues" evidence="1">
    <location>
        <begin position="58"/>
        <end position="67"/>
    </location>
</feature>
<gene>
    <name evidence="2" type="ORF">ANCDUO_24418</name>
</gene>
<organism evidence="2 3">
    <name type="scientific">Ancylostoma duodenale</name>
    <dbReference type="NCBI Taxonomy" id="51022"/>
    <lineage>
        <taxon>Eukaryota</taxon>
        <taxon>Metazoa</taxon>
        <taxon>Ecdysozoa</taxon>
        <taxon>Nematoda</taxon>
        <taxon>Chromadorea</taxon>
        <taxon>Rhabditida</taxon>
        <taxon>Rhabditina</taxon>
        <taxon>Rhabditomorpha</taxon>
        <taxon>Strongyloidea</taxon>
        <taxon>Ancylostomatidae</taxon>
        <taxon>Ancylostomatinae</taxon>
        <taxon>Ancylostoma</taxon>
    </lineage>
</organism>
<evidence type="ECO:0000313" key="3">
    <source>
        <dbReference type="Proteomes" id="UP000054047"/>
    </source>
</evidence>
<name>A0A0C2FL02_9BILA</name>
<dbReference type="EMBL" id="KN772151">
    <property type="protein sequence ID" value="KIH45541.1"/>
    <property type="molecule type" value="Genomic_DNA"/>
</dbReference>
<reference evidence="2 3" key="1">
    <citation type="submission" date="2013-12" db="EMBL/GenBank/DDBJ databases">
        <title>Draft genome of the parsitic nematode Ancylostoma duodenale.</title>
        <authorList>
            <person name="Mitreva M."/>
        </authorList>
    </citation>
    <scope>NUCLEOTIDE SEQUENCE [LARGE SCALE GENOMIC DNA]</scope>
    <source>
        <strain evidence="2 3">Zhejiang</strain>
    </source>
</reference>